<dbReference type="EMBL" id="FMXQ01000006">
    <property type="protein sequence ID" value="SDB42056.1"/>
    <property type="molecule type" value="Genomic_DNA"/>
</dbReference>
<evidence type="ECO:0000256" key="1">
    <source>
        <dbReference type="ARBA" id="ARBA00005369"/>
    </source>
</evidence>
<dbReference type="GO" id="GO:0004719">
    <property type="term" value="F:protein-L-isoaspartate (D-aspartate) O-methyltransferase activity"/>
    <property type="evidence" value="ECO:0007669"/>
    <property type="project" value="InterPro"/>
</dbReference>
<proteinExistence type="inferred from homology"/>
<evidence type="ECO:0000256" key="2">
    <source>
        <dbReference type="ARBA" id="ARBA00013346"/>
    </source>
</evidence>
<dbReference type="PANTHER" id="PTHR11579">
    <property type="entry name" value="PROTEIN-L-ISOASPARTATE O-METHYLTRANSFERASE"/>
    <property type="match status" value="1"/>
</dbReference>
<dbReference type="RefSeq" id="WP_090877749.1">
    <property type="nucleotide sequence ID" value="NZ_FMXQ01000006.1"/>
</dbReference>
<evidence type="ECO:0000313" key="5">
    <source>
        <dbReference type="Proteomes" id="UP000199071"/>
    </source>
</evidence>
<dbReference type="Pfam" id="PF01135">
    <property type="entry name" value="PCMT"/>
    <property type="match status" value="1"/>
</dbReference>
<evidence type="ECO:0000256" key="3">
    <source>
        <dbReference type="ARBA" id="ARBA00030757"/>
    </source>
</evidence>
<organism evidence="4 5">
    <name type="scientific">Bauldia litoralis</name>
    <dbReference type="NCBI Taxonomy" id="665467"/>
    <lineage>
        <taxon>Bacteria</taxon>
        <taxon>Pseudomonadati</taxon>
        <taxon>Pseudomonadota</taxon>
        <taxon>Alphaproteobacteria</taxon>
        <taxon>Hyphomicrobiales</taxon>
        <taxon>Kaistiaceae</taxon>
        <taxon>Bauldia</taxon>
    </lineage>
</organism>
<dbReference type="AlphaFoldDB" id="A0A1G6DA78"/>
<protein>
    <recommendedName>
        <fullName evidence="2">Protein-L-isoaspartate O-methyltransferase</fullName>
    </recommendedName>
    <alternativeName>
        <fullName evidence="3">Protein L-isoaspartyl methyltransferase</fullName>
    </alternativeName>
</protein>
<gene>
    <name evidence="4" type="ORF">SAMN02982931_03230</name>
</gene>
<dbReference type="InterPro" id="IPR000682">
    <property type="entry name" value="PCMT"/>
</dbReference>
<comment type="similarity">
    <text evidence="1">Belongs to the methyltransferase superfamily. L-isoaspartyl/D-aspartyl protein methyltransferase family.</text>
</comment>
<dbReference type="Proteomes" id="UP000199071">
    <property type="component" value="Unassembled WGS sequence"/>
</dbReference>
<dbReference type="GO" id="GO:0032259">
    <property type="term" value="P:methylation"/>
    <property type="evidence" value="ECO:0007669"/>
    <property type="project" value="UniProtKB-KW"/>
</dbReference>
<keyword evidence="4" id="KW-0808">Transferase</keyword>
<name>A0A1G6DA78_9HYPH</name>
<dbReference type="STRING" id="665467.SAMN02982931_03230"/>
<dbReference type="CDD" id="cd02440">
    <property type="entry name" value="AdoMet_MTases"/>
    <property type="match status" value="1"/>
</dbReference>
<accession>A0A1G6DA78</accession>
<keyword evidence="5" id="KW-1185">Reference proteome</keyword>
<dbReference type="SUPFAM" id="SSF53335">
    <property type="entry name" value="S-adenosyl-L-methionine-dependent methyltransferases"/>
    <property type="match status" value="1"/>
</dbReference>
<dbReference type="GO" id="GO:0005737">
    <property type="term" value="C:cytoplasm"/>
    <property type="evidence" value="ECO:0007669"/>
    <property type="project" value="TreeGrafter"/>
</dbReference>
<dbReference type="InterPro" id="IPR029063">
    <property type="entry name" value="SAM-dependent_MTases_sf"/>
</dbReference>
<dbReference type="PANTHER" id="PTHR11579:SF18">
    <property type="entry name" value="PROTEIN-L-ISOASPARTATE O-METHYLTRANSFERASE"/>
    <property type="match status" value="1"/>
</dbReference>
<keyword evidence="4" id="KW-0489">Methyltransferase</keyword>
<reference evidence="4 5" key="1">
    <citation type="submission" date="2016-10" db="EMBL/GenBank/DDBJ databases">
        <authorList>
            <person name="de Groot N.N."/>
        </authorList>
    </citation>
    <scope>NUCLEOTIDE SEQUENCE [LARGE SCALE GENOMIC DNA]</scope>
    <source>
        <strain evidence="4 5">ATCC 35022</strain>
    </source>
</reference>
<evidence type="ECO:0000313" key="4">
    <source>
        <dbReference type="EMBL" id="SDB42056.1"/>
    </source>
</evidence>
<sequence>MIDFAKARTIMVDTQIRTESVTDHDIIAAMSEIPREMFLAPALRPFAYIDDDILVKDAEGGNPARYLIRPTPLARMLQAAEIGQSDFALIVGSPTGYAAAVLARLAGSVVALESDEALAASASEALTEQGIDNVAVVTGPLEAGYPSEAPYDVILLGGAVEEIPQPLFQQLKEGGRLVGVLGYGRAAPAMVFTHTDDDFGGRSVFDVHLPPLPGFQRPRSFVF</sequence>
<dbReference type="OrthoDB" id="9798496at2"/>
<dbReference type="Gene3D" id="3.40.50.150">
    <property type="entry name" value="Vaccinia Virus protein VP39"/>
    <property type="match status" value="1"/>
</dbReference>